<evidence type="ECO:0000313" key="3">
    <source>
        <dbReference type="Proteomes" id="UP001501455"/>
    </source>
</evidence>
<comment type="caution">
    <text evidence="2">The sequence shown here is derived from an EMBL/GenBank/DDBJ whole genome shotgun (WGS) entry which is preliminary data.</text>
</comment>
<evidence type="ECO:0000256" key="1">
    <source>
        <dbReference type="SAM" id="MobiDB-lite"/>
    </source>
</evidence>
<feature type="compositionally biased region" description="Basic and acidic residues" evidence="1">
    <location>
        <begin position="123"/>
        <end position="135"/>
    </location>
</feature>
<protein>
    <submittedName>
        <fullName evidence="2">Uncharacterized protein</fullName>
    </submittedName>
</protein>
<accession>A0ABP6U6W6</accession>
<name>A0ABP6U6W6_9ACTN</name>
<keyword evidence="3" id="KW-1185">Reference proteome</keyword>
<proteinExistence type="predicted"/>
<dbReference type="Proteomes" id="UP001501455">
    <property type="component" value="Unassembled WGS sequence"/>
</dbReference>
<reference evidence="3" key="1">
    <citation type="journal article" date="2019" name="Int. J. Syst. Evol. Microbiol.">
        <title>The Global Catalogue of Microorganisms (GCM) 10K type strain sequencing project: providing services to taxonomists for standard genome sequencing and annotation.</title>
        <authorList>
            <consortium name="The Broad Institute Genomics Platform"/>
            <consortium name="The Broad Institute Genome Sequencing Center for Infectious Disease"/>
            <person name="Wu L."/>
            <person name="Ma J."/>
        </authorList>
    </citation>
    <scope>NUCLEOTIDE SEQUENCE [LARGE SCALE GENOMIC DNA]</scope>
    <source>
        <strain evidence="3">JCM 4816</strain>
    </source>
</reference>
<feature type="compositionally biased region" description="Pro residues" evidence="1">
    <location>
        <begin position="109"/>
        <end position="120"/>
    </location>
</feature>
<evidence type="ECO:0000313" key="2">
    <source>
        <dbReference type="EMBL" id="GAA3503312.1"/>
    </source>
</evidence>
<sequence>MAAVAAERFENGVPHHGAAHDTRLAVSPLVFQANAWGCTPFRGPAPTRGLRTSLGVPDSYRPLSVTAAAALSAAGLLPHKLRDRRKAPPVSGALRRRPSSLRTGAIRSPPTPEPHLPAPAPYRSDHQHHIPQECT</sequence>
<dbReference type="EMBL" id="BAAAXF010000074">
    <property type="protein sequence ID" value="GAA3503312.1"/>
    <property type="molecule type" value="Genomic_DNA"/>
</dbReference>
<feature type="region of interest" description="Disordered" evidence="1">
    <location>
        <begin position="75"/>
        <end position="135"/>
    </location>
</feature>
<gene>
    <name evidence="2" type="ORF">GCM10019016_104220</name>
</gene>
<organism evidence="2 3">
    <name type="scientific">Streptomyces prasinosporus</name>
    <dbReference type="NCBI Taxonomy" id="68256"/>
    <lineage>
        <taxon>Bacteria</taxon>
        <taxon>Bacillati</taxon>
        <taxon>Actinomycetota</taxon>
        <taxon>Actinomycetes</taxon>
        <taxon>Kitasatosporales</taxon>
        <taxon>Streptomycetaceae</taxon>
        <taxon>Streptomyces</taxon>
        <taxon>Streptomyces albogriseolus group</taxon>
    </lineage>
</organism>